<keyword evidence="1" id="KW-0812">Transmembrane</keyword>
<evidence type="ECO:0000256" key="1">
    <source>
        <dbReference type="SAM" id="Phobius"/>
    </source>
</evidence>
<dbReference type="Ensembl" id="ENSCMMT00000018222.1">
    <property type="protein sequence ID" value="ENSCMMP00000016570.1"/>
    <property type="gene ID" value="ENSCMMG00000010527.1"/>
</dbReference>
<organism evidence="2 3">
    <name type="scientific">Cairina moschata</name>
    <name type="common">Muscovy duck</name>
    <dbReference type="NCBI Taxonomy" id="8855"/>
    <lineage>
        <taxon>Eukaryota</taxon>
        <taxon>Metazoa</taxon>
        <taxon>Chordata</taxon>
        <taxon>Craniata</taxon>
        <taxon>Vertebrata</taxon>
        <taxon>Euteleostomi</taxon>
        <taxon>Archelosauria</taxon>
        <taxon>Archosauria</taxon>
        <taxon>Dinosauria</taxon>
        <taxon>Saurischia</taxon>
        <taxon>Theropoda</taxon>
        <taxon>Coelurosauria</taxon>
        <taxon>Aves</taxon>
        <taxon>Neognathae</taxon>
        <taxon>Galloanserae</taxon>
        <taxon>Anseriformes</taxon>
        <taxon>Anatidae</taxon>
        <taxon>Anatinae</taxon>
        <taxon>Cairina</taxon>
    </lineage>
</organism>
<reference evidence="2" key="1">
    <citation type="submission" date="2018-09" db="EMBL/GenBank/DDBJ databases">
        <title>Common duck and Muscovy duck high density SNP chip.</title>
        <authorList>
            <person name="Vignal A."/>
            <person name="Thebault N."/>
            <person name="Warren W.C."/>
        </authorList>
    </citation>
    <scope>NUCLEOTIDE SEQUENCE [LARGE SCALE GENOMIC DNA]</scope>
</reference>
<evidence type="ECO:0000313" key="3">
    <source>
        <dbReference type="Proteomes" id="UP000694556"/>
    </source>
</evidence>
<accession>A0A8C3C7G7</accession>
<keyword evidence="1" id="KW-0472">Membrane</keyword>
<dbReference type="Proteomes" id="UP000694556">
    <property type="component" value="Chromosome 16"/>
</dbReference>
<name>A0A8C3C7G7_CAIMO</name>
<proteinExistence type="predicted"/>
<reference evidence="2" key="2">
    <citation type="submission" date="2025-08" db="UniProtKB">
        <authorList>
            <consortium name="Ensembl"/>
        </authorList>
    </citation>
    <scope>IDENTIFICATION</scope>
</reference>
<reference evidence="2" key="3">
    <citation type="submission" date="2025-09" db="UniProtKB">
        <authorList>
            <consortium name="Ensembl"/>
        </authorList>
    </citation>
    <scope>IDENTIFICATION</scope>
</reference>
<feature type="transmembrane region" description="Helical" evidence="1">
    <location>
        <begin position="12"/>
        <end position="29"/>
    </location>
</feature>
<protein>
    <submittedName>
        <fullName evidence="2">Uncharacterized protein</fullName>
    </submittedName>
</protein>
<keyword evidence="1" id="KW-1133">Transmembrane helix</keyword>
<evidence type="ECO:0000313" key="2">
    <source>
        <dbReference type="Ensembl" id="ENSCMMP00000016570.1"/>
    </source>
</evidence>
<keyword evidence="3" id="KW-1185">Reference proteome</keyword>
<sequence>VCFSEDLFCLLSFVMTAIVCCICFGCCYLQRKKIQFFFVLSLYEYQKRTKLKGYRTNQENCAAALICCL</sequence>
<dbReference type="AlphaFoldDB" id="A0A8C3C7G7"/>